<feature type="transmembrane region" description="Helical" evidence="9">
    <location>
        <begin position="230"/>
        <end position="249"/>
    </location>
</feature>
<evidence type="ECO:0000256" key="4">
    <source>
        <dbReference type="ARBA" id="ARBA00022692"/>
    </source>
</evidence>
<dbReference type="Proteomes" id="UP000006798">
    <property type="component" value="Chromosome 2"/>
</dbReference>
<sequence>MRTMHLGKSYTISEFSFWSRRQLYASLACGSLPVVLYQFFGLKWLSVPVSVVVLLGTATSFIVGFRNVQTYSRALEAQQIWTEILNGSRCLGVMSRDFLAGQAAGRDLILRHCAWLTALRYQLRTPRIWESAGKASNVEYRKYYRVPEWETPLHEALARYLPQAELDSLAHAESKTSRLLGTQSATIRRLLDAGEIGNAFYLELVGSIKGLFAQQGRAERIKDYPYPRQYAVVNKLFVRTFCLLLPFGILTEFEKLNASVSGVMHGSMIWLVIPFSTMISWMYLALEQVGESTENPFEGNANDVPMAQICRKIENELMDMLGEKCDIPVPTAEHGIVL</sequence>
<evidence type="ECO:0000256" key="7">
    <source>
        <dbReference type="ARBA" id="ARBA00023136"/>
    </source>
</evidence>
<comment type="subcellular location">
    <subcellularLocation>
        <location evidence="1">Cell membrane</location>
        <topology evidence="1">Multi-pass membrane protein</topology>
    </subcellularLocation>
</comment>
<dbReference type="EMBL" id="CP002878">
    <property type="protein sequence ID" value="AEI80993.1"/>
    <property type="molecule type" value="Genomic_DNA"/>
</dbReference>
<evidence type="ECO:0000256" key="1">
    <source>
        <dbReference type="ARBA" id="ARBA00004651"/>
    </source>
</evidence>
<evidence type="ECO:0000313" key="11">
    <source>
        <dbReference type="Proteomes" id="UP000006798"/>
    </source>
</evidence>
<reference evidence="10 11" key="1">
    <citation type="journal article" date="2011" name="J. Bacteriol.">
        <title>Complete genome sequence of the type strain Cupriavidus necator N-1.</title>
        <authorList>
            <person name="Poehlein A."/>
            <person name="Kusian B."/>
            <person name="Friedrich B."/>
            <person name="Daniel R."/>
            <person name="Bowien B."/>
        </authorList>
    </citation>
    <scope>NUCLEOTIDE SEQUENCE [LARGE SCALE GENOMIC DNA]</scope>
    <source>
        <strain evidence="11">ATCC 43291 / DSM 13513 / CCUG 52238 / LMG 8453 / N-1</strain>
    </source>
</reference>
<dbReference type="PANTHER" id="PTHR33281">
    <property type="entry name" value="UPF0187 PROTEIN YNEE"/>
    <property type="match status" value="1"/>
</dbReference>
<dbReference type="PANTHER" id="PTHR33281:SF19">
    <property type="entry name" value="VOLTAGE-DEPENDENT ANION CHANNEL-FORMING PROTEIN YNEE"/>
    <property type="match status" value="1"/>
</dbReference>
<proteinExistence type="inferred from homology"/>
<name>F8GS54_CUPNN</name>
<keyword evidence="5 9" id="KW-1133">Transmembrane helix</keyword>
<gene>
    <name evidence="10" type="ordered locus">CNE_2c20420</name>
</gene>
<feature type="transmembrane region" description="Helical" evidence="9">
    <location>
        <begin position="46"/>
        <end position="65"/>
    </location>
</feature>
<keyword evidence="2" id="KW-0813">Transport</keyword>
<dbReference type="InterPro" id="IPR044669">
    <property type="entry name" value="YneE/VCCN1/2-like"/>
</dbReference>
<evidence type="ECO:0000256" key="9">
    <source>
        <dbReference type="SAM" id="Phobius"/>
    </source>
</evidence>
<keyword evidence="3" id="KW-1003">Cell membrane</keyword>
<protein>
    <submittedName>
        <fullName evidence="10">Hypothetical membrane protein</fullName>
    </submittedName>
</protein>
<evidence type="ECO:0000256" key="5">
    <source>
        <dbReference type="ARBA" id="ARBA00022989"/>
    </source>
</evidence>
<keyword evidence="6" id="KW-0406">Ion transport</keyword>
<evidence type="ECO:0000256" key="3">
    <source>
        <dbReference type="ARBA" id="ARBA00022475"/>
    </source>
</evidence>
<keyword evidence="7 9" id="KW-0472">Membrane</keyword>
<evidence type="ECO:0000256" key="8">
    <source>
        <dbReference type="ARBA" id="ARBA00034708"/>
    </source>
</evidence>
<dbReference type="KEGG" id="cnc:CNE_2c20420"/>
<dbReference type="AlphaFoldDB" id="F8GS54"/>
<evidence type="ECO:0000313" key="10">
    <source>
        <dbReference type="EMBL" id="AEI80993.1"/>
    </source>
</evidence>
<dbReference type="Pfam" id="PF25539">
    <property type="entry name" value="Bestrophin_2"/>
    <property type="match status" value="1"/>
</dbReference>
<dbReference type="GO" id="GO:0005254">
    <property type="term" value="F:chloride channel activity"/>
    <property type="evidence" value="ECO:0007669"/>
    <property type="project" value="InterPro"/>
</dbReference>
<organism evidence="10 11">
    <name type="scientific">Cupriavidus necator (strain ATCC 43291 / DSM 13513 / CCUG 52238 / LMG 8453 / N-1)</name>
    <name type="common">Ralstonia eutropha</name>
    <dbReference type="NCBI Taxonomy" id="1042878"/>
    <lineage>
        <taxon>Bacteria</taxon>
        <taxon>Pseudomonadati</taxon>
        <taxon>Pseudomonadota</taxon>
        <taxon>Betaproteobacteria</taxon>
        <taxon>Burkholderiales</taxon>
        <taxon>Burkholderiaceae</taxon>
        <taxon>Cupriavidus</taxon>
    </lineage>
</organism>
<evidence type="ECO:0000256" key="6">
    <source>
        <dbReference type="ARBA" id="ARBA00023065"/>
    </source>
</evidence>
<accession>F8GS54</accession>
<keyword evidence="4 9" id="KW-0812">Transmembrane</keyword>
<dbReference type="GO" id="GO:0005886">
    <property type="term" value="C:plasma membrane"/>
    <property type="evidence" value="ECO:0007669"/>
    <property type="project" value="UniProtKB-SubCell"/>
</dbReference>
<comment type="similarity">
    <text evidence="8">Belongs to the anion channel-forming bestrophin (TC 1.A.46) family.</text>
</comment>
<feature type="transmembrane region" description="Helical" evidence="9">
    <location>
        <begin position="21"/>
        <end position="40"/>
    </location>
</feature>
<evidence type="ECO:0000256" key="2">
    <source>
        <dbReference type="ARBA" id="ARBA00022448"/>
    </source>
</evidence>
<dbReference type="HOGENOM" id="CLU_029790_4_0_4"/>
<feature type="transmembrane region" description="Helical" evidence="9">
    <location>
        <begin position="269"/>
        <end position="286"/>
    </location>
</feature>